<evidence type="ECO:0000256" key="2">
    <source>
        <dbReference type="SAM" id="MobiDB-lite"/>
    </source>
</evidence>
<sequence>MNKLDTLYELLEKSCHDIIQSEESWLSFLKTSGYLYNFNFTNQLLIYQQRPDAKACTDFETWNNRMNRWIKKGSKGIALIDDDGRYTKIRYVFDIADTRSPHNRELHLWSVQESFHKQLIDRIAKQFDMTSNDEDLGSFIKEIAKEQTGYYVDDYFKRLMKLKDGSLLESYGENELKNLYRNLLENSVAYSLMSRCDIETKFYFEADDFISIELFNTPEMLGVIGNSFQEESNSLLNVIFHITKELIIQNRTFENNNRLVDDKIEKNEGSVINGTNHILNSGRLSNAQFDSRQGDTFRKIRNDEEKISEGTATRNSLFTSSKESTELLLNGNREEGKRNDGNVDEGIVNEKSSTKQRDTSDGMGTAYEQPSKNSGRNHSEGNNLQLDLGIKEVDKEKGGDNVLPPFDLSDLPQLLREDVSLQHSKEEIIQYFHEHTDEIERANYLKECYDDTLVQTFRCPEHYDYSYLGYKKRNDGLDVWSGNYLNMKSKSYLSFFQLQSYLAKIIEKDEYLTSLYENESGLKRAYENKIINANVFYHVFQYNDELLESAGRIIEFFQTHDSDEERCEYVQHIYPDSIREWKVDDVILGYDRLDDGLHIYLGTFDNQVVSYDYSWNFVAKEIDGMILSRYFAPDIQIPSLEEQKNVVYENIQNFENGIYFSQQEIDRVLTRGSGFEEGKYRINQMFSKNTTLKEKVQFLKKEYGEGGSSPAVGFINVNYDAKGMSLSRYREIGKDEIKITLKWDKVAKRIDELIQLDRYLNKKEKEYYPAFLQNQLQHQLEYERKSINQSIIPESSDDLQNENISKEYQWNLGDSVYVGATEYKIIESGNEITLQDESFPLFLEYYSKDDFLKLLKENPLNDHLLKTITQEVQDINIDSSNRAIIRRYLPDLEDQIKRSMIYPALRDSDTTDEEAEDYIREELISIMPSYETKDPNFYNRYLNDDDFRNSLVDYLIDRTYEDYSISNDIFNKENKENRQLFEKMKKIVPRIMNEISGFCNMITASDNDPLMILYDHDEKTIDMFHYYEVNGIEVSEPYMTFKVDFSKELLEPISYKNDSIDIEISSDNKNKDALSTKDDLENYANQWLDKLLEKNYIVESEQVFKDSINKREIYHIDYDGSFIVYTDMPYSLVKEFADNYNYIVSDKIQKEDVSIDPVQSKKINYQIMDKDLGKRTPKERYNDNVAAIRLLFSLEKQGRNATKDEQDILSRYVGWGGLADVFDESKSNWANEYLELKSLLSEEEYKSARESTLTSFYTSPVVIESIYKALNNLGFRHGNILEPSCGIGNFFGMLPDEMKGSKMYGVELDSISGRIAKQLYQNSNIAIEGYEETKLPDSFFDVAVGNVPFGNFKVVDKKYDRLNFNIHDYFFAKTIDKVRPNGIIAFVTSRYTMDKRNSNVRRYINERCELLGAIRLPNDAFGDTKAVSDILFLQKRERPVLKDDDWVSTGITEEGYVINQYYIDHPEMILGTIEKTHAMYGREDITVVGYDEPLNESLGKAIYNIKGHIDEFDIVEENEYEIESIPADPQIRNYSYTVIGDKVYYRENSLMNKVDVGDTTFKRIKGMIRIRDTVRDLITYQSEDYPEEMIAKKQRELNDYYDVFTQAYGLLNSRGNTIAFREDSSFYLLCSLENLNEDGTLKSKAAMFTQRTIRKKKEFNNVATANEALMVSLSEKAKVDINYMSELTGISNEKIKEDLDSIIFKVPSVLNEEQEEYVTADEYLSGNIREKLEIAKMSAAIDPKYQKNVEALEKAMPKELTASEIEVRLGATWIPVEIYQQFLYELLDTPSWVRNYTKISYSSYNANWNISAKNMDKESVKADKTYGTSRANAYRLMEDCLNLKQTKIFDYEYDDDGNKQAILNKKETMIAQQKQDTIKERFNNWIWKDPQRREELTQIYNRLFNSIRPREYNGDHLEFPGMNPEITLRKHQKDAIAHILYGQNVLLAHVVGAGKTFEMTAACMELKRLGLAQKPMFVVPNHLVEQWGAEFLQLYPSANILVATKRDFEKKNRKKLFSKMATGEFDAIIIGHSQFEKIPMSIERQKMNIENEIEEITNGISSLKANNGERFTIKQLERTKKGLKAKLEKLNKNDRKDDLITFEEIGVDRLFVDEAHFYKNLFLFTKMNNVSGLSTTDAQKSSDLYLKCRYLDEITGGKGVVFATGTPISNSMTEMYTMQRYLQYSTLVKHNLQHFDCWASTFGETSTSIELAPEGSGYRMKTRFSKFFNLPELINMFKEVADIKTADMLNLPVPNAHYQNVAVKPSDIQKELVESLGERAQKIRDGTVDPHEDNMLKITNDGRKLALDQRLINELLPENKNSKVNACIKNILKIYHETVEEKSTQLVFCDMSTPRNDVFNVYDEIRNKLLEEGIPESEIAYIHNAKTDVKKKELFSKVREGKVRILIGSTGKMGAGTNVQERLIAIHDLDCPWRPSDLEQRAGRIVRQGNRNKDVYIYRYVTEGTFDAYLYQLVENKQKFIGQIMTSKSPVRSAEDIDEASLSYAEIKALASGNPKVKEKMELDTKVSKLKLAKANYLSQKYDLEDRIIKYYPQKIKSIKTRIEGLENDIKDLKPQKEFQQIKIKDMLIVDKKQAGNAIILACKGYDGQDKKYIGDYRGFDLYIQFNSLSQYYIMSLKKELYYPVELGNDVYGNLTRIDNAIENIPKSLKVEKELLQNTLQQLHNAELEVEKPFEKEDELNDALKKLSKINKELDLDKKENIPDTSVQKNDTGIGRKSKVNRMR</sequence>
<dbReference type="Proteomes" id="UP001208364">
    <property type="component" value="Unassembled WGS sequence"/>
</dbReference>
<keyword evidence="1" id="KW-0175">Coiled coil</keyword>
<dbReference type="Pfam" id="PF00271">
    <property type="entry name" value="Helicase_C"/>
    <property type="match status" value="1"/>
</dbReference>
<comment type="caution">
    <text evidence="4">The sequence shown here is derived from an EMBL/GenBank/DDBJ whole genome shotgun (WGS) entry which is preliminary data.</text>
</comment>
<evidence type="ECO:0000313" key="5">
    <source>
        <dbReference type="Proteomes" id="UP001208364"/>
    </source>
</evidence>
<dbReference type="InterPro" id="IPR014001">
    <property type="entry name" value="Helicase_ATP-bd"/>
</dbReference>
<dbReference type="PRINTS" id="PR00507">
    <property type="entry name" value="N12N6MTFRASE"/>
</dbReference>
<dbReference type="SUPFAM" id="SSF52540">
    <property type="entry name" value="P-loop containing nucleoside triphosphate hydrolases"/>
    <property type="match status" value="2"/>
</dbReference>
<feature type="region of interest" description="Disordered" evidence="2">
    <location>
        <begin position="2718"/>
        <end position="2744"/>
    </location>
</feature>
<feature type="compositionally biased region" description="Basic and acidic residues" evidence="2">
    <location>
        <begin position="332"/>
        <end position="341"/>
    </location>
</feature>
<feature type="compositionally biased region" description="Polar residues" evidence="2">
    <location>
        <begin position="368"/>
        <end position="382"/>
    </location>
</feature>
<feature type="compositionally biased region" description="Basic and acidic residues" evidence="2">
    <location>
        <begin position="295"/>
        <end position="308"/>
    </location>
</feature>
<organism evidence="4 5">
    <name type="scientific">[Clostridium] ammoniilyticum</name>
    <dbReference type="NCBI Taxonomy" id="2981784"/>
    <lineage>
        <taxon>Bacteria</taxon>
        <taxon>Bacillati</taxon>
        <taxon>Bacillota</taxon>
        <taxon>Erysipelotrichia</taxon>
        <taxon>Erysipelotrichales</taxon>
        <taxon>Coprobacillaceae</taxon>
        <taxon>Faecalibacillus</taxon>
    </lineage>
</organism>
<feature type="coiled-coil region" evidence="1">
    <location>
        <begin position="2046"/>
        <end position="2093"/>
    </location>
</feature>
<accession>A0ABT2SSL9</accession>
<dbReference type="SMART" id="SM00490">
    <property type="entry name" value="HELICc"/>
    <property type="match status" value="1"/>
</dbReference>
<keyword evidence="4" id="KW-0378">Hydrolase</keyword>
<evidence type="ECO:0000259" key="3">
    <source>
        <dbReference type="PROSITE" id="PS51194"/>
    </source>
</evidence>
<reference evidence="4 5" key="1">
    <citation type="journal article" date="2021" name="ISME Commun">
        <title>Automated analysis of genomic sequences facilitates high-throughput and comprehensive description of bacteria.</title>
        <authorList>
            <person name="Hitch T.C.A."/>
        </authorList>
    </citation>
    <scope>NUCLEOTIDE SEQUENCE [LARGE SCALE GENOMIC DNA]</scope>
    <source>
        <strain evidence="4 5">H4_15</strain>
    </source>
</reference>
<evidence type="ECO:0000256" key="1">
    <source>
        <dbReference type="SAM" id="Coils"/>
    </source>
</evidence>
<feature type="compositionally biased region" description="Polar residues" evidence="2">
    <location>
        <begin position="310"/>
        <end position="322"/>
    </location>
</feature>
<dbReference type="Pfam" id="PF04851">
    <property type="entry name" value="ResIII"/>
    <property type="match status" value="1"/>
</dbReference>
<feature type="region of interest" description="Disordered" evidence="2">
    <location>
        <begin position="295"/>
        <end position="382"/>
    </location>
</feature>
<dbReference type="Gene3D" id="3.40.50.150">
    <property type="entry name" value="Vaccinia Virus protein VP39"/>
    <property type="match status" value="1"/>
</dbReference>
<dbReference type="PROSITE" id="PS51194">
    <property type="entry name" value="HELICASE_CTER"/>
    <property type="match status" value="1"/>
</dbReference>
<dbReference type="Pfam" id="PF21849">
    <property type="entry name" value="DUF6908"/>
    <property type="match status" value="1"/>
</dbReference>
<dbReference type="InterPro" id="IPR052933">
    <property type="entry name" value="DNA_Protect_Modify"/>
</dbReference>
<proteinExistence type="predicted"/>
<dbReference type="InterPro" id="IPR027417">
    <property type="entry name" value="P-loop_NTPase"/>
</dbReference>
<dbReference type="PANTHER" id="PTHR41313:SF1">
    <property type="entry name" value="DNA METHYLASE ADENINE-SPECIFIC DOMAIN-CONTAINING PROTEIN"/>
    <property type="match status" value="1"/>
</dbReference>
<keyword evidence="5" id="KW-1185">Reference proteome</keyword>
<keyword evidence="4" id="KW-0067">ATP-binding</keyword>
<dbReference type="InterPro" id="IPR001650">
    <property type="entry name" value="Helicase_C-like"/>
</dbReference>
<keyword evidence="4" id="KW-0347">Helicase</keyword>
<protein>
    <submittedName>
        <fullName evidence="4">DEAD/DEAH box helicase family protein</fullName>
    </submittedName>
</protein>
<dbReference type="Gene3D" id="3.40.50.300">
    <property type="entry name" value="P-loop containing nucleotide triphosphate hydrolases"/>
    <property type="match status" value="2"/>
</dbReference>
<name>A0ABT2SSL9_9FIRM</name>
<dbReference type="GO" id="GO:0004386">
    <property type="term" value="F:helicase activity"/>
    <property type="evidence" value="ECO:0007669"/>
    <property type="project" value="UniProtKB-KW"/>
</dbReference>
<dbReference type="PANTHER" id="PTHR41313">
    <property type="entry name" value="ADENINE-SPECIFIC METHYLTRANSFERASE"/>
    <property type="match status" value="1"/>
</dbReference>
<dbReference type="EMBL" id="JAOQJR010000003">
    <property type="protein sequence ID" value="MCU6737837.1"/>
    <property type="molecule type" value="Genomic_DNA"/>
</dbReference>
<dbReference type="SUPFAM" id="SSF53335">
    <property type="entry name" value="S-adenosyl-L-methionine-dependent methyltransferases"/>
    <property type="match status" value="1"/>
</dbReference>
<dbReference type="SMART" id="SM00487">
    <property type="entry name" value="DEXDc"/>
    <property type="match status" value="1"/>
</dbReference>
<dbReference type="InterPro" id="IPR054203">
    <property type="entry name" value="DUF6908"/>
</dbReference>
<dbReference type="InterPro" id="IPR006935">
    <property type="entry name" value="Helicase/UvrB_N"/>
</dbReference>
<keyword evidence="4" id="KW-0547">Nucleotide-binding</keyword>
<dbReference type="InterPro" id="IPR029063">
    <property type="entry name" value="SAM-dependent_MTases_sf"/>
</dbReference>
<evidence type="ECO:0000313" key="4">
    <source>
        <dbReference type="EMBL" id="MCU6737837.1"/>
    </source>
</evidence>
<feature type="domain" description="Helicase C-terminal" evidence="3">
    <location>
        <begin position="2330"/>
        <end position="2492"/>
    </location>
</feature>
<gene>
    <name evidence="4" type="ORF">OCV55_03975</name>
</gene>